<dbReference type="GO" id="GO:0009063">
    <property type="term" value="P:amino acid catabolic process"/>
    <property type="evidence" value="ECO:0007669"/>
    <property type="project" value="TreeGrafter"/>
</dbReference>
<accession>A0A286U8P0</accession>
<dbReference type="STRING" id="2282107.A0A286U8P0"/>
<dbReference type="Gene3D" id="1.10.10.1620">
    <property type="match status" value="1"/>
</dbReference>
<evidence type="ECO:0000259" key="1">
    <source>
        <dbReference type="Pfam" id="PF01593"/>
    </source>
</evidence>
<name>A0A286U8P0_9AGAM</name>
<proteinExistence type="predicted"/>
<feature type="domain" description="Amine oxidase" evidence="1">
    <location>
        <begin position="64"/>
        <end position="419"/>
    </location>
</feature>
<dbReference type="InParanoid" id="A0A286U8P0"/>
<sequence length="658" mass="74275">MGSDSAENLSSPLQQRYDALLHYAKNILANSPHIKSSNGQTSTGSTNTGTSSAIGKVCIIGGGIGGLYAAMMLKKLDIKFDILEADDYIGGRLRTFEFPDGGYYDAGAHFFPEMPVTEAVFKLFRDLGLKLNKDLIKHELKDENNTLYFNSTLRKRSEPCETAECFNFPDIPSKYSQTGWPELVNNAIQPFVDKLVNDLEPKTGEEPDAGYKMMTDYDIYSVRAYLSGRRSDSKPELDELEVMPYPPNVVDWCETLDRTIGRYNHAITERVIERLALAFPSLEGGGDNDVPCYRVEGGSEVIINKMREKIKAKVKNEKYNCERSIRHNCIVRRIAYKDSAVEVTFSENRNLKTEVYDHVITTTSLPCLRCVDLQEAELDFYRSYAIRSISYSNASRVGINFKRAWWEDSKIMKKTGPIKGGQSYSDNMANGIVYPTQKNVDDSQQNITALSFKTVKAETQESKPSALVFSFYSIPDPPSATINSSQFRPLPSPHMHVHFHCVQYANRQYADAEYGTISMNGILKQMVLRDLALSHGLDERGQKEIENLVLSGHSFSWDIHPYTLGALPRFGPGQFRLVYENLTRPAARGRLHFAGEATSIMHSWVSGTLSASRRAVEEILYYANDKVKLDTVTKTWGEEEEWDREIIRLQVEKARGES</sequence>
<dbReference type="Proteomes" id="UP000217199">
    <property type="component" value="Unassembled WGS sequence"/>
</dbReference>
<gene>
    <name evidence="2" type="ORF">PNOK_0880600</name>
</gene>
<evidence type="ECO:0000313" key="2">
    <source>
        <dbReference type="EMBL" id="PAV15948.1"/>
    </source>
</evidence>
<keyword evidence="3" id="KW-1185">Reference proteome</keyword>
<dbReference type="AlphaFoldDB" id="A0A286U8P0"/>
<dbReference type="InterPro" id="IPR002937">
    <property type="entry name" value="Amino_oxidase"/>
</dbReference>
<dbReference type="Gene3D" id="3.90.660.10">
    <property type="match status" value="1"/>
</dbReference>
<protein>
    <submittedName>
        <fullName evidence="2">FAD NAD-binding domain-containing</fullName>
    </submittedName>
</protein>
<dbReference type="GO" id="GO:0001716">
    <property type="term" value="F:L-amino-acid oxidase activity"/>
    <property type="evidence" value="ECO:0007669"/>
    <property type="project" value="TreeGrafter"/>
</dbReference>
<dbReference type="OrthoDB" id="7777654at2759"/>
<dbReference type="PANTHER" id="PTHR10742">
    <property type="entry name" value="FLAVIN MONOAMINE OXIDASE"/>
    <property type="match status" value="1"/>
</dbReference>
<feature type="domain" description="Amine oxidase" evidence="1">
    <location>
        <begin position="523"/>
        <end position="620"/>
    </location>
</feature>
<comment type="caution">
    <text evidence="2">The sequence shown here is derived from an EMBL/GenBank/DDBJ whole genome shotgun (WGS) entry which is preliminary data.</text>
</comment>
<dbReference type="InterPro" id="IPR050281">
    <property type="entry name" value="Flavin_monoamine_oxidase"/>
</dbReference>
<dbReference type="InterPro" id="IPR036188">
    <property type="entry name" value="FAD/NAD-bd_sf"/>
</dbReference>
<dbReference type="Pfam" id="PF01593">
    <property type="entry name" value="Amino_oxidase"/>
    <property type="match status" value="2"/>
</dbReference>
<dbReference type="Gene3D" id="3.50.50.60">
    <property type="entry name" value="FAD/NAD(P)-binding domain"/>
    <property type="match status" value="1"/>
</dbReference>
<organism evidence="2 3">
    <name type="scientific">Pyrrhoderma noxium</name>
    <dbReference type="NCBI Taxonomy" id="2282107"/>
    <lineage>
        <taxon>Eukaryota</taxon>
        <taxon>Fungi</taxon>
        <taxon>Dikarya</taxon>
        <taxon>Basidiomycota</taxon>
        <taxon>Agaricomycotina</taxon>
        <taxon>Agaricomycetes</taxon>
        <taxon>Hymenochaetales</taxon>
        <taxon>Hymenochaetaceae</taxon>
        <taxon>Pyrrhoderma</taxon>
    </lineage>
</organism>
<dbReference type="SUPFAM" id="SSF51905">
    <property type="entry name" value="FAD/NAD(P)-binding domain"/>
    <property type="match status" value="1"/>
</dbReference>
<dbReference type="PANTHER" id="PTHR10742:SF342">
    <property type="entry name" value="AMINE OXIDASE"/>
    <property type="match status" value="1"/>
</dbReference>
<reference evidence="2 3" key="1">
    <citation type="journal article" date="2017" name="Mol. Ecol.">
        <title>Comparative and population genomic landscape of Phellinus noxius: A hypervariable fungus causing root rot in trees.</title>
        <authorList>
            <person name="Chung C.L."/>
            <person name="Lee T.J."/>
            <person name="Akiba M."/>
            <person name="Lee H.H."/>
            <person name="Kuo T.H."/>
            <person name="Liu D."/>
            <person name="Ke H.M."/>
            <person name="Yokoi T."/>
            <person name="Roa M.B."/>
            <person name="Lu M.J."/>
            <person name="Chang Y.Y."/>
            <person name="Ann P.J."/>
            <person name="Tsai J.N."/>
            <person name="Chen C.Y."/>
            <person name="Tzean S.S."/>
            <person name="Ota Y."/>
            <person name="Hattori T."/>
            <person name="Sahashi N."/>
            <person name="Liou R.F."/>
            <person name="Kikuchi T."/>
            <person name="Tsai I.J."/>
        </authorList>
    </citation>
    <scope>NUCLEOTIDE SEQUENCE [LARGE SCALE GENOMIC DNA]</scope>
    <source>
        <strain evidence="2 3">FFPRI411160</strain>
    </source>
</reference>
<evidence type="ECO:0000313" key="3">
    <source>
        <dbReference type="Proteomes" id="UP000217199"/>
    </source>
</evidence>
<dbReference type="EMBL" id="NBII01000009">
    <property type="protein sequence ID" value="PAV15948.1"/>
    <property type="molecule type" value="Genomic_DNA"/>
</dbReference>